<evidence type="ECO:0000256" key="3">
    <source>
        <dbReference type="ARBA" id="ARBA00022490"/>
    </source>
</evidence>
<sequence length="410" mass="44334">MGSESAAVGEEEKNCVIEDEKNLGAEKEVISMGEKPNEENGVHGDDVMVGVKPKLLSAVKNETSGKVLRSKESSQQAKESSRGSAALARAKRASISQSLSFPPKCVSKDLMRKSIDVYPKKVNPKASFPNGASKPVSCSNPNGKRASGVLKSANINATGKRTTLPAAPSLHQSKSGNAISANGREKSKRIEGPTDENKQHIKSILPLKENEDVRSTASSNTTPHGKQHRTSVGGFSSRLEERAEKRKEFFSKLEQKIQARETERTNLQAKSKENQEAEIKKFRKSLTFKATPMPSFYKEPAPKSELKKIPTTRPKSPKFGRHKSSASSTKNSSENGGSNLSPSMVAKEPEKSPNADKSTAISKKPTRNVHSKALSGHLPVTKTISKQAKMKSPDQKMCPQEPVNGAAVEA</sequence>
<evidence type="ECO:0000313" key="8">
    <source>
        <dbReference type="EMBL" id="VFQ79684.1"/>
    </source>
</evidence>
<evidence type="ECO:0000256" key="2">
    <source>
        <dbReference type="ARBA" id="ARBA00005885"/>
    </source>
</evidence>
<dbReference type="GO" id="GO:0005874">
    <property type="term" value="C:microtubule"/>
    <property type="evidence" value="ECO:0007669"/>
    <property type="project" value="UniProtKB-KW"/>
</dbReference>
<feature type="compositionally biased region" description="Basic and acidic residues" evidence="6">
    <location>
        <begin position="10"/>
        <end position="20"/>
    </location>
</feature>
<proteinExistence type="inferred from homology"/>
<dbReference type="PANTHER" id="PTHR46372">
    <property type="entry name" value="PROTEIN WVD2-LIKE 3"/>
    <property type="match status" value="1"/>
</dbReference>
<feature type="region of interest" description="Disordered" evidence="6">
    <location>
        <begin position="1"/>
        <end position="20"/>
    </location>
</feature>
<feature type="region of interest" description="Disordered" evidence="6">
    <location>
        <begin position="122"/>
        <end position="410"/>
    </location>
</feature>
<feature type="compositionally biased region" description="Polar residues" evidence="6">
    <location>
        <begin position="215"/>
        <end position="224"/>
    </location>
</feature>
<dbReference type="OrthoDB" id="1939285at2759"/>
<protein>
    <recommendedName>
        <fullName evidence="7">TPX2 C-terminal domain-containing protein</fullName>
    </recommendedName>
</protein>
<evidence type="ECO:0000256" key="4">
    <source>
        <dbReference type="ARBA" id="ARBA00022701"/>
    </source>
</evidence>
<dbReference type="EMBL" id="OOIL02002010">
    <property type="protein sequence ID" value="VFQ79684.1"/>
    <property type="molecule type" value="Genomic_DNA"/>
</dbReference>
<organism evidence="8 9">
    <name type="scientific">Cuscuta campestris</name>
    <dbReference type="NCBI Taxonomy" id="132261"/>
    <lineage>
        <taxon>Eukaryota</taxon>
        <taxon>Viridiplantae</taxon>
        <taxon>Streptophyta</taxon>
        <taxon>Embryophyta</taxon>
        <taxon>Tracheophyta</taxon>
        <taxon>Spermatophyta</taxon>
        <taxon>Magnoliopsida</taxon>
        <taxon>eudicotyledons</taxon>
        <taxon>Gunneridae</taxon>
        <taxon>Pentapetalae</taxon>
        <taxon>asterids</taxon>
        <taxon>lamiids</taxon>
        <taxon>Solanales</taxon>
        <taxon>Convolvulaceae</taxon>
        <taxon>Cuscuteae</taxon>
        <taxon>Cuscuta</taxon>
        <taxon>Cuscuta subgen. Grammica</taxon>
        <taxon>Cuscuta sect. Cleistogrammica</taxon>
    </lineage>
</organism>
<name>A0A484LTP7_9ASTE</name>
<dbReference type="AlphaFoldDB" id="A0A484LTP7"/>
<comment type="similarity">
    <text evidence="2">Belongs to the TPX2 family.</text>
</comment>
<feature type="compositionally biased region" description="Polar residues" evidence="6">
    <location>
        <begin position="170"/>
        <end position="180"/>
    </location>
</feature>
<reference evidence="8 9" key="1">
    <citation type="submission" date="2018-04" db="EMBL/GenBank/DDBJ databases">
        <authorList>
            <person name="Vogel A."/>
        </authorList>
    </citation>
    <scope>NUCLEOTIDE SEQUENCE [LARGE SCALE GENOMIC DNA]</scope>
</reference>
<feature type="compositionally biased region" description="Basic and acidic residues" evidence="6">
    <location>
        <begin position="238"/>
        <end position="280"/>
    </location>
</feature>
<dbReference type="InterPro" id="IPR027329">
    <property type="entry name" value="TPX2_C"/>
</dbReference>
<dbReference type="Proteomes" id="UP000595140">
    <property type="component" value="Unassembled WGS sequence"/>
</dbReference>
<keyword evidence="3" id="KW-0963">Cytoplasm</keyword>
<dbReference type="InterPro" id="IPR044806">
    <property type="entry name" value="WVD2/WDL1-4"/>
</dbReference>
<evidence type="ECO:0000256" key="5">
    <source>
        <dbReference type="ARBA" id="ARBA00023212"/>
    </source>
</evidence>
<dbReference type="Pfam" id="PF06886">
    <property type="entry name" value="TPX2"/>
    <property type="match status" value="1"/>
</dbReference>
<feature type="region of interest" description="Disordered" evidence="6">
    <location>
        <begin position="60"/>
        <end position="103"/>
    </location>
</feature>
<evidence type="ECO:0000256" key="6">
    <source>
        <dbReference type="SAM" id="MobiDB-lite"/>
    </source>
</evidence>
<evidence type="ECO:0000259" key="7">
    <source>
        <dbReference type="Pfam" id="PF06886"/>
    </source>
</evidence>
<feature type="domain" description="TPX2 C-terminal" evidence="7">
    <location>
        <begin position="238"/>
        <end position="311"/>
    </location>
</feature>
<keyword evidence="9" id="KW-1185">Reference proteome</keyword>
<dbReference type="GO" id="GO:0000226">
    <property type="term" value="P:microtubule cytoskeleton organization"/>
    <property type="evidence" value="ECO:0007669"/>
    <property type="project" value="InterPro"/>
</dbReference>
<evidence type="ECO:0000256" key="1">
    <source>
        <dbReference type="ARBA" id="ARBA00004245"/>
    </source>
</evidence>
<dbReference type="GO" id="GO:0008017">
    <property type="term" value="F:microtubule binding"/>
    <property type="evidence" value="ECO:0007669"/>
    <property type="project" value="InterPro"/>
</dbReference>
<evidence type="ECO:0000313" key="9">
    <source>
        <dbReference type="Proteomes" id="UP000595140"/>
    </source>
</evidence>
<feature type="compositionally biased region" description="Basic residues" evidence="6">
    <location>
        <begin position="315"/>
        <end position="324"/>
    </location>
</feature>
<accession>A0A484LTP7</accession>
<feature type="compositionally biased region" description="Basic and acidic residues" evidence="6">
    <location>
        <begin position="183"/>
        <end position="199"/>
    </location>
</feature>
<gene>
    <name evidence="8" type="ORF">CCAM_LOCUS21460</name>
</gene>
<keyword evidence="5" id="KW-0206">Cytoskeleton</keyword>
<comment type="subcellular location">
    <subcellularLocation>
        <location evidence="1">Cytoplasm</location>
        <location evidence="1">Cytoskeleton</location>
    </subcellularLocation>
</comment>
<keyword evidence="4" id="KW-0493">Microtubule</keyword>
<dbReference type="PANTHER" id="PTHR46372:SF26">
    <property type="entry name" value="(WILD MALAYSIAN BANANA) HYPOTHETICAL PROTEIN"/>
    <property type="match status" value="1"/>
</dbReference>